<evidence type="ECO:0000313" key="6">
    <source>
        <dbReference type="EMBL" id="MCQ0969308.1"/>
    </source>
</evidence>
<reference evidence="6 7" key="1">
    <citation type="submission" date="2022-03" db="EMBL/GenBank/DDBJ databases">
        <authorList>
            <person name="He Y."/>
        </authorList>
    </citation>
    <scope>NUCLEOTIDE SEQUENCE [LARGE SCALE GENOMIC DNA]</scope>
    <source>
        <strain evidence="6 7">TK19116</strain>
        <plasmid evidence="6">unnamed1</plasmid>
    </source>
</reference>
<dbReference type="RefSeq" id="WP_255328256.1">
    <property type="nucleotide sequence ID" value="NZ_JAKZEU010000001.1"/>
</dbReference>
<sequence>MPIRPALLAALVAMGPSCAFAQQAAETTPSQTQAPAASQPAADVALIRAAVLRVDNPGLPPISRLELPTEDLGFAGARLGIEDNDTTGRFMGQDFEAVEVTATSETAAAELDKLLADGIQFIVTLADDETTLALADQAGDRAMILNAGARGDALRGTDCRFNTIHVAPSDAMLADALAQFLVWKKWTDWFLIKGSHPQDEAFAQAFTRSASKFGATIVEERVYEDTGGARRTDTGHVQVQQQMPVFTQRAPDHDILVAADRADVFAAYLPYQTWDPRPVAGSSGLVPRSWHPAMEAWGATQFQNRFEELAGRRMREEDYQTWLAIRIIGEAATRQQSGDPATLREFILSPDFDVAGFKGQKLTVRDWDHQVRQPILLTTGDLTASVSPQEEFLHQTSRLDTLGIDRPETECSF</sequence>
<evidence type="ECO:0000259" key="5">
    <source>
        <dbReference type="Pfam" id="PF13458"/>
    </source>
</evidence>
<name>A0ABT1MLZ9_9RHOB</name>
<feature type="chain" id="PRO_5045916411" evidence="4">
    <location>
        <begin position="22"/>
        <end position="413"/>
    </location>
</feature>
<keyword evidence="3" id="KW-0029">Amino-acid transport</keyword>
<keyword evidence="7" id="KW-1185">Reference proteome</keyword>
<dbReference type="CDD" id="cd06268">
    <property type="entry name" value="PBP1_ABC_transporter_LIVBP-like"/>
    <property type="match status" value="1"/>
</dbReference>
<dbReference type="PANTHER" id="PTHR30483:SF6">
    <property type="entry name" value="PERIPLASMIC BINDING PROTEIN OF ABC TRANSPORTER FOR NATURAL AMINO ACIDS"/>
    <property type="match status" value="1"/>
</dbReference>
<geneLocation type="plasmid" evidence="6">
    <name>unnamed1</name>
</geneLocation>
<feature type="signal peptide" evidence="4">
    <location>
        <begin position="1"/>
        <end position="21"/>
    </location>
</feature>
<evidence type="ECO:0000256" key="1">
    <source>
        <dbReference type="ARBA" id="ARBA00010062"/>
    </source>
</evidence>
<dbReference type="NCBIfam" id="TIGR03863">
    <property type="entry name" value="PQQ_ABC_bind"/>
    <property type="match status" value="1"/>
</dbReference>
<dbReference type="Gene3D" id="3.40.50.2300">
    <property type="match status" value="2"/>
</dbReference>
<dbReference type="Proteomes" id="UP001203945">
    <property type="component" value="Unassembled WGS sequence"/>
</dbReference>
<evidence type="ECO:0000256" key="2">
    <source>
        <dbReference type="ARBA" id="ARBA00022729"/>
    </source>
</evidence>
<protein>
    <submittedName>
        <fullName evidence="6">ABC transporter substrate-binding protein</fullName>
    </submittedName>
</protein>
<comment type="caution">
    <text evidence="6">The sequence shown here is derived from an EMBL/GenBank/DDBJ whole genome shotgun (WGS) entry which is preliminary data.</text>
</comment>
<evidence type="ECO:0000313" key="7">
    <source>
        <dbReference type="Proteomes" id="UP001203945"/>
    </source>
</evidence>
<dbReference type="InterPro" id="IPR028082">
    <property type="entry name" value="Peripla_BP_I"/>
</dbReference>
<proteinExistence type="inferred from homology"/>
<accession>A0ABT1MLZ9</accession>
<keyword evidence="3" id="KW-0813">Transport</keyword>
<dbReference type="InterPro" id="IPR022478">
    <property type="entry name" value="ABC_transptr_sub-bd_PQQ"/>
</dbReference>
<organism evidence="6 7">
    <name type="scientific">Paracoccus albicereus</name>
    <dbReference type="NCBI Taxonomy" id="2922394"/>
    <lineage>
        <taxon>Bacteria</taxon>
        <taxon>Pseudomonadati</taxon>
        <taxon>Pseudomonadota</taxon>
        <taxon>Alphaproteobacteria</taxon>
        <taxon>Rhodobacterales</taxon>
        <taxon>Paracoccaceae</taxon>
        <taxon>Paracoccus</taxon>
    </lineage>
</organism>
<gene>
    <name evidence="6" type="ORF">MLD63_02500</name>
</gene>
<evidence type="ECO:0000256" key="4">
    <source>
        <dbReference type="SAM" id="SignalP"/>
    </source>
</evidence>
<dbReference type="EMBL" id="JAKZEU010000001">
    <property type="protein sequence ID" value="MCQ0969308.1"/>
    <property type="molecule type" value="Genomic_DNA"/>
</dbReference>
<dbReference type="InterPro" id="IPR051010">
    <property type="entry name" value="BCAA_transport"/>
</dbReference>
<dbReference type="Pfam" id="PF13458">
    <property type="entry name" value="Peripla_BP_6"/>
    <property type="match status" value="1"/>
</dbReference>
<feature type="domain" description="Leucine-binding protein" evidence="5">
    <location>
        <begin position="75"/>
        <end position="224"/>
    </location>
</feature>
<dbReference type="PANTHER" id="PTHR30483">
    <property type="entry name" value="LEUCINE-SPECIFIC-BINDING PROTEIN"/>
    <property type="match status" value="1"/>
</dbReference>
<comment type="similarity">
    <text evidence="1">Belongs to the leucine-binding protein family.</text>
</comment>
<evidence type="ECO:0000256" key="3">
    <source>
        <dbReference type="ARBA" id="ARBA00022970"/>
    </source>
</evidence>
<dbReference type="InterPro" id="IPR028081">
    <property type="entry name" value="Leu-bd"/>
</dbReference>
<keyword evidence="2 4" id="KW-0732">Signal</keyword>
<keyword evidence="6" id="KW-0614">Plasmid</keyword>
<dbReference type="SUPFAM" id="SSF53822">
    <property type="entry name" value="Periplasmic binding protein-like I"/>
    <property type="match status" value="1"/>
</dbReference>